<dbReference type="EMBL" id="FMZV01000018">
    <property type="protein sequence ID" value="SDE39738.1"/>
    <property type="molecule type" value="Genomic_DNA"/>
</dbReference>
<dbReference type="STRING" id="639004.SAMN04488239_11871"/>
<dbReference type="GO" id="GO:0016787">
    <property type="term" value="F:hydrolase activity"/>
    <property type="evidence" value="ECO:0007669"/>
    <property type="project" value="UniProtKB-KW"/>
</dbReference>
<dbReference type="PROSITE" id="PS51318">
    <property type="entry name" value="TAT"/>
    <property type="match status" value="1"/>
</dbReference>
<name>A0A1G7CK39_9RHOB</name>
<proteinExistence type="inferred from homology"/>
<gene>
    <name evidence="7" type="ORF">SAMN04488239_11871</name>
</gene>
<feature type="domain" description="Metallo-beta-lactamase" evidence="6">
    <location>
        <begin position="80"/>
        <end position="283"/>
    </location>
</feature>
<dbReference type="InterPro" id="IPR036866">
    <property type="entry name" value="RibonucZ/Hydroxyglut_hydro"/>
</dbReference>
<dbReference type="InterPro" id="IPR051013">
    <property type="entry name" value="MBL_superfamily_lactonases"/>
</dbReference>
<evidence type="ECO:0000256" key="4">
    <source>
        <dbReference type="ARBA" id="ARBA00022833"/>
    </source>
</evidence>
<evidence type="ECO:0000256" key="3">
    <source>
        <dbReference type="ARBA" id="ARBA00022801"/>
    </source>
</evidence>
<keyword evidence="4" id="KW-0862">Zinc</keyword>
<evidence type="ECO:0000259" key="6">
    <source>
        <dbReference type="SMART" id="SM00849"/>
    </source>
</evidence>
<comment type="similarity">
    <text evidence="1">Belongs to the metallo-beta-lactamase superfamily.</text>
</comment>
<dbReference type="AlphaFoldDB" id="A0A1G7CK39"/>
<dbReference type="OrthoDB" id="9773738at2"/>
<evidence type="ECO:0000313" key="7">
    <source>
        <dbReference type="EMBL" id="SDE39738.1"/>
    </source>
</evidence>
<feature type="signal peptide" evidence="5">
    <location>
        <begin position="1"/>
        <end position="28"/>
    </location>
</feature>
<dbReference type="PANTHER" id="PTHR42978">
    <property type="entry name" value="QUORUM-QUENCHING LACTONASE YTNP-RELATED-RELATED"/>
    <property type="match status" value="1"/>
</dbReference>
<keyword evidence="2" id="KW-0479">Metal-binding</keyword>
<dbReference type="Proteomes" id="UP000199628">
    <property type="component" value="Unassembled WGS sequence"/>
</dbReference>
<dbReference type="SMART" id="SM00849">
    <property type="entry name" value="Lactamase_B"/>
    <property type="match status" value="1"/>
</dbReference>
<protein>
    <submittedName>
        <fullName evidence="7">Glyoxylase, beta-lactamase superfamily II</fullName>
    </submittedName>
</protein>
<dbReference type="GO" id="GO:0046872">
    <property type="term" value="F:metal ion binding"/>
    <property type="evidence" value="ECO:0007669"/>
    <property type="project" value="UniProtKB-KW"/>
</dbReference>
<dbReference type="CDD" id="cd07720">
    <property type="entry name" value="OPHC2-like_MBL-fold"/>
    <property type="match status" value="1"/>
</dbReference>
<dbReference type="SUPFAM" id="SSF56281">
    <property type="entry name" value="Metallo-hydrolase/oxidoreductase"/>
    <property type="match status" value="1"/>
</dbReference>
<feature type="chain" id="PRO_5011443561" evidence="5">
    <location>
        <begin position="29"/>
        <end position="306"/>
    </location>
</feature>
<keyword evidence="8" id="KW-1185">Reference proteome</keyword>
<evidence type="ECO:0000256" key="1">
    <source>
        <dbReference type="ARBA" id="ARBA00007749"/>
    </source>
</evidence>
<dbReference type="RefSeq" id="WP_093036288.1">
    <property type="nucleotide sequence ID" value="NZ_FMZV01000018.1"/>
</dbReference>
<keyword evidence="5" id="KW-0732">Signal</keyword>
<reference evidence="8" key="1">
    <citation type="submission" date="2016-10" db="EMBL/GenBank/DDBJ databases">
        <authorList>
            <person name="Varghese N."/>
            <person name="Submissions S."/>
        </authorList>
    </citation>
    <scope>NUCLEOTIDE SEQUENCE [LARGE SCALE GENOMIC DNA]</scope>
    <source>
        <strain evidence="8">CGMCC 1.9108</strain>
    </source>
</reference>
<accession>A0A1G7CK39</accession>
<dbReference type="Pfam" id="PF00753">
    <property type="entry name" value="Lactamase_B"/>
    <property type="match status" value="1"/>
</dbReference>
<keyword evidence="3" id="KW-0378">Hydrolase</keyword>
<evidence type="ECO:0000256" key="5">
    <source>
        <dbReference type="SAM" id="SignalP"/>
    </source>
</evidence>
<evidence type="ECO:0000256" key="2">
    <source>
        <dbReference type="ARBA" id="ARBA00022723"/>
    </source>
</evidence>
<evidence type="ECO:0000313" key="8">
    <source>
        <dbReference type="Proteomes" id="UP000199628"/>
    </source>
</evidence>
<organism evidence="7 8">
    <name type="scientific">Ruegeria marina</name>
    <dbReference type="NCBI Taxonomy" id="639004"/>
    <lineage>
        <taxon>Bacteria</taxon>
        <taxon>Pseudomonadati</taxon>
        <taxon>Pseudomonadota</taxon>
        <taxon>Alphaproteobacteria</taxon>
        <taxon>Rhodobacterales</taxon>
        <taxon>Roseobacteraceae</taxon>
        <taxon>Ruegeria</taxon>
    </lineage>
</organism>
<sequence>MTLTRRILMSRLGAGLALTAVAPLRAWSAVETQLGTARITSLSDGYLTLPASFMFGSIPQDELAPLVAHYGLQGDTLKPDCNVTLLQVEGRNVLFDAGSGSAFQDSVGQLVDALDAVGLGPGDITDVIFTHAHPDHLWGVLDDFDDPLFASARHMIGRAERDYWLDPATVDTIGADRASFAVGAARRLEALEELETFEPGDEILPGVAAVATYGHTPGHMSFEIRSGSEALLVVGDAIGNHHLAFARPDWPSGSDQDQEAGAATRVALLDRLASEQMTMIGYHLPDGGMGRVERGEDGYRFVPLGG</sequence>
<dbReference type="InterPro" id="IPR006311">
    <property type="entry name" value="TAT_signal"/>
</dbReference>
<dbReference type="Gene3D" id="3.60.15.10">
    <property type="entry name" value="Ribonuclease Z/Hydroxyacylglutathione hydrolase-like"/>
    <property type="match status" value="1"/>
</dbReference>
<dbReference type="InterPro" id="IPR001279">
    <property type="entry name" value="Metallo-B-lactamas"/>
</dbReference>
<dbReference type="PANTHER" id="PTHR42978:SF6">
    <property type="entry name" value="QUORUM-QUENCHING LACTONASE YTNP-RELATED"/>
    <property type="match status" value="1"/>
</dbReference>